<evidence type="ECO:0000313" key="1">
    <source>
        <dbReference type="EMBL" id="CAA6812406.1"/>
    </source>
</evidence>
<accession>A0A6S6TBW5</accession>
<gene>
    <name evidence="1" type="ORF">HELGO_WM282</name>
</gene>
<name>A0A6S6TBW5_9BACT</name>
<dbReference type="AlphaFoldDB" id="A0A6S6TBW5"/>
<dbReference type="EMBL" id="CACVAS010000058">
    <property type="protein sequence ID" value="CAA6812406.1"/>
    <property type="molecule type" value="Genomic_DNA"/>
</dbReference>
<proteinExistence type="predicted"/>
<organism evidence="1">
    <name type="scientific">uncultured Sulfurovum sp</name>
    <dbReference type="NCBI Taxonomy" id="269237"/>
    <lineage>
        <taxon>Bacteria</taxon>
        <taxon>Pseudomonadati</taxon>
        <taxon>Campylobacterota</taxon>
        <taxon>Epsilonproteobacteria</taxon>
        <taxon>Campylobacterales</taxon>
        <taxon>Sulfurovaceae</taxon>
        <taxon>Sulfurovum</taxon>
        <taxon>environmental samples</taxon>
    </lineage>
</organism>
<protein>
    <submittedName>
        <fullName evidence="1">Uncharacterized protein</fullName>
    </submittedName>
</protein>
<reference evidence="1" key="1">
    <citation type="submission" date="2020-01" db="EMBL/GenBank/DDBJ databases">
        <authorList>
            <person name="Meier V. D."/>
            <person name="Meier V D."/>
        </authorList>
    </citation>
    <scope>NUCLEOTIDE SEQUENCE</scope>
    <source>
        <strain evidence="1">HLG_WM_MAG_01</strain>
    </source>
</reference>
<sequence length="101" mass="11735">MNTAIEIYKLFQTKGILVDKEIIIFKNYCHDFIESCKDLELTILGIDGFAIKNNRTYVNTTEISDFSKTKEDIENCYVLATLFINKMFKHSTSDGYLFTLK</sequence>